<evidence type="ECO:0000313" key="2">
    <source>
        <dbReference type="Proteomes" id="UP000032534"/>
    </source>
</evidence>
<dbReference type="Proteomes" id="UP000032534">
    <property type="component" value="Unassembled WGS sequence"/>
</dbReference>
<name>A0A0D7WYD9_9BACL</name>
<comment type="caution">
    <text evidence="1">The sequence shown here is derived from an EMBL/GenBank/DDBJ whole genome shotgun (WGS) entry which is preliminary data.</text>
</comment>
<gene>
    <name evidence="1" type="ORF">QD47_26510</name>
</gene>
<evidence type="ECO:0000313" key="1">
    <source>
        <dbReference type="EMBL" id="KJD42742.1"/>
    </source>
</evidence>
<protein>
    <submittedName>
        <fullName evidence="1">Uncharacterized protein</fullName>
    </submittedName>
</protein>
<proteinExistence type="predicted"/>
<dbReference type="AlphaFoldDB" id="A0A0D7WYD9"/>
<dbReference type="PATRIC" id="fig|159743.3.peg.5888"/>
<sequence>MKKSPKPGICMLCNDPNPNPEHTTMGTSFCDTCWDVMKSGDRTNWVKGSFGTSDIKKVSKSQLTMV</sequence>
<keyword evidence="2" id="KW-1185">Reference proteome</keyword>
<organism evidence="1 2">
    <name type="scientific">Paenibacillus terrae</name>
    <dbReference type="NCBI Taxonomy" id="159743"/>
    <lineage>
        <taxon>Bacteria</taxon>
        <taxon>Bacillati</taxon>
        <taxon>Bacillota</taxon>
        <taxon>Bacilli</taxon>
        <taxon>Bacillales</taxon>
        <taxon>Paenibacillaceae</taxon>
        <taxon>Paenibacillus</taxon>
    </lineage>
</organism>
<reference evidence="1 2" key="1">
    <citation type="submission" date="2014-11" db="EMBL/GenBank/DDBJ databases">
        <title>Draft Genome Sequences of Paenibacillus polymyxa NRRL B-30509 and Paenibacillus terrae NRRL B-30644, Strains from a Poultry Environment that Produce Tridecaptin A and Paenicidins.</title>
        <authorList>
            <person name="van Belkum M.J."/>
            <person name="Lohans C.T."/>
            <person name="Vederas J.C."/>
        </authorList>
    </citation>
    <scope>NUCLEOTIDE SEQUENCE [LARGE SCALE GENOMIC DNA]</scope>
    <source>
        <strain evidence="1 2">NRRL B-30644</strain>
    </source>
</reference>
<accession>A0A0D7WYD9</accession>
<dbReference type="EMBL" id="JTHP01000090">
    <property type="protein sequence ID" value="KJD42742.1"/>
    <property type="molecule type" value="Genomic_DNA"/>
</dbReference>